<evidence type="ECO:0000313" key="2">
    <source>
        <dbReference type="Proteomes" id="UP000623301"/>
    </source>
</evidence>
<accession>A0ABS0WRW2</accession>
<dbReference type="Proteomes" id="UP000623301">
    <property type="component" value="Unassembled WGS sequence"/>
</dbReference>
<name>A0ABS0WRW2_9FLAO</name>
<organism evidence="1 2">
    <name type="scientific">Aureibaculum flavum</name>
    <dbReference type="NCBI Taxonomy" id="2795986"/>
    <lineage>
        <taxon>Bacteria</taxon>
        <taxon>Pseudomonadati</taxon>
        <taxon>Bacteroidota</taxon>
        <taxon>Flavobacteriia</taxon>
        <taxon>Flavobacteriales</taxon>
        <taxon>Flavobacteriaceae</taxon>
        <taxon>Aureibaculum</taxon>
    </lineage>
</organism>
<proteinExistence type="predicted"/>
<gene>
    <name evidence="1" type="ORF">JBL43_10770</name>
</gene>
<dbReference type="RefSeq" id="WP_198841440.1">
    <property type="nucleotide sequence ID" value="NZ_JAEHFJ010000004.1"/>
</dbReference>
<protein>
    <submittedName>
        <fullName evidence="1">Uncharacterized protein</fullName>
    </submittedName>
</protein>
<reference evidence="1 2" key="1">
    <citation type="submission" date="2020-12" db="EMBL/GenBank/DDBJ databases">
        <title>Aureibaculum luteum sp. nov. and Aureibaculum flavum sp. nov., novel members of the family Flavobacteriaceae isolated from Antarctic intertidal sediments.</title>
        <authorList>
            <person name="He X."/>
            <person name="Zhang X."/>
        </authorList>
    </citation>
    <scope>NUCLEOTIDE SEQUENCE [LARGE SCALE GENOMIC DNA]</scope>
    <source>
        <strain evidence="1 2">A20</strain>
    </source>
</reference>
<evidence type="ECO:0000313" key="1">
    <source>
        <dbReference type="EMBL" id="MBJ2174721.1"/>
    </source>
</evidence>
<sequence>MNTLRFLIAVLIFNMGFAQEFSELDSTTSYKFPVLTYKTDTLVEEKVNSFLHLKHLRHLPGQFTKTPFTKALKLTSKLEFNSWKQFDYHTNIIFVELFGTQKGKAYTDIELFDKRTGDFFDYDDVFMDERDRGYEEKLTLLLDSLVAIDKINPTSNISIRIELLEADMRVHVNGVENVSAYFPYASISEKLTEYGKNLLLNASDTIIRRPGIRNKLFRDRAITQEGSKYERQLKFQLLVLQRSKKSDPVIYKWYEGKNNSEQFTESIITDTTITSDIYAWDSLADKKVKMMYTMSLEKQVDNAWKGTVQLGSMSYPALFKEY</sequence>
<comment type="caution">
    <text evidence="1">The sequence shown here is derived from an EMBL/GenBank/DDBJ whole genome shotgun (WGS) entry which is preliminary data.</text>
</comment>
<dbReference type="EMBL" id="JAEHFJ010000004">
    <property type="protein sequence ID" value="MBJ2174721.1"/>
    <property type="molecule type" value="Genomic_DNA"/>
</dbReference>
<keyword evidence="2" id="KW-1185">Reference proteome</keyword>